<reference evidence="2" key="1">
    <citation type="submission" date="2023-03" db="EMBL/GenBank/DDBJ databases">
        <title>Massive genome expansion in bonnet fungi (Mycena s.s.) driven by repeated elements and novel gene families across ecological guilds.</title>
        <authorList>
            <consortium name="Lawrence Berkeley National Laboratory"/>
            <person name="Harder C.B."/>
            <person name="Miyauchi S."/>
            <person name="Viragh M."/>
            <person name="Kuo A."/>
            <person name="Thoen E."/>
            <person name="Andreopoulos B."/>
            <person name="Lu D."/>
            <person name="Skrede I."/>
            <person name="Drula E."/>
            <person name="Henrissat B."/>
            <person name="Morin E."/>
            <person name="Kohler A."/>
            <person name="Barry K."/>
            <person name="LaButti K."/>
            <person name="Morin E."/>
            <person name="Salamov A."/>
            <person name="Lipzen A."/>
            <person name="Mereny Z."/>
            <person name="Hegedus B."/>
            <person name="Baldrian P."/>
            <person name="Stursova M."/>
            <person name="Weitz H."/>
            <person name="Taylor A."/>
            <person name="Grigoriev I.V."/>
            <person name="Nagy L.G."/>
            <person name="Martin F."/>
            <person name="Kauserud H."/>
        </authorList>
    </citation>
    <scope>NUCLEOTIDE SEQUENCE</scope>
    <source>
        <strain evidence="2">CBHHK067</strain>
    </source>
</reference>
<dbReference type="InterPro" id="IPR042856">
    <property type="entry name" value="RSP14"/>
</dbReference>
<dbReference type="InterPro" id="IPR016024">
    <property type="entry name" value="ARM-type_fold"/>
</dbReference>
<gene>
    <name evidence="2" type="ORF">B0H17DRAFT_1032418</name>
</gene>
<protein>
    <submittedName>
        <fullName evidence="2">Armadillo-type protein</fullName>
    </submittedName>
</protein>
<evidence type="ECO:0000256" key="1">
    <source>
        <dbReference type="ARBA" id="ARBA00022737"/>
    </source>
</evidence>
<dbReference type="EMBL" id="JARKIE010000005">
    <property type="protein sequence ID" value="KAJ7707336.1"/>
    <property type="molecule type" value="Genomic_DNA"/>
</dbReference>
<dbReference type="InterPro" id="IPR000225">
    <property type="entry name" value="Armadillo"/>
</dbReference>
<comment type="caution">
    <text evidence="2">The sequence shown here is derived from an EMBL/GenBank/DDBJ whole genome shotgun (WGS) entry which is preliminary data.</text>
</comment>
<dbReference type="Gene3D" id="1.25.10.10">
    <property type="entry name" value="Leucine-rich Repeat Variant"/>
    <property type="match status" value="4"/>
</dbReference>
<organism evidence="2 3">
    <name type="scientific">Mycena rosella</name>
    <name type="common">Pink bonnet</name>
    <name type="synonym">Agaricus rosellus</name>
    <dbReference type="NCBI Taxonomy" id="1033263"/>
    <lineage>
        <taxon>Eukaryota</taxon>
        <taxon>Fungi</taxon>
        <taxon>Dikarya</taxon>
        <taxon>Basidiomycota</taxon>
        <taxon>Agaricomycotina</taxon>
        <taxon>Agaricomycetes</taxon>
        <taxon>Agaricomycetidae</taxon>
        <taxon>Agaricales</taxon>
        <taxon>Marasmiineae</taxon>
        <taxon>Mycenaceae</taxon>
        <taxon>Mycena</taxon>
    </lineage>
</organism>
<dbReference type="SUPFAM" id="SSF48371">
    <property type="entry name" value="ARM repeat"/>
    <property type="match status" value="2"/>
</dbReference>
<accession>A0AAD7GX86</accession>
<dbReference type="InterPro" id="IPR000357">
    <property type="entry name" value="HEAT"/>
</dbReference>
<evidence type="ECO:0000313" key="2">
    <source>
        <dbReference type="EMBL" id="KAJ7707336.1"/>
    </source>
</evidence>
<dbReference type="SMART" id="SM00185">
    <property type="entry name" value="ARM"/>
    <property type="match status" value="9"/>
</dbReference>
<proteinExistence type="predicted"/>
<evidence type="ECO:0000313" key="3">
    <source>
        <dbReference type="Proteomes" id="UP001221757"/>
    </source>
</evidence>
<sequence>MPPLTRQRTLDSVRSWWSDSNPTGPNINLHAATKPLMRRLYHRAALDFIKQNRASPLSSEDMEIYSSYLACKYVSSSTKTAILEELSIRVDSTEGASTVVESPVLYLIDELLDSPDAVVRGWTCWLLAELGRRKSSVIALLIVNPCFRLVFLLRDSHMEVAGGAVKALYRIAASLEGAQAAVDAGLLNFVDELLESQSTRVREWTCGILGHLMSQETTRRAVLSVKPCVRLVSHLRNNHLGVLQSAAEVFCIIAQWPEGAQAAMEANALDSIPQLLESPDVDIRVWTCKMVGLLARHLMSLLCEENLDVIAPMTRVLCWIGKLPAAAQAAVDADILTFVAGLLQSPTPEVREWTCELLGELARHESTEVAILSIDPCPRLVSLLRDENLEVVDAATYVLCRITQWPDGSQAAVEANLWDCVAELLESPASRVREWACKTIGHLARREPAVGAATMFKQLAPLLRDDNSDVIKNAAEALYWIATSPEGVQGAVGTQAVHCVAGLLHSTDADVQRWTCEILGHLASREFTAADVLKVNPCSQFVSHLSNPNLNLASAAGRALMRVAQSPDGAQAVLNANALDCLQHLLQSWSPELRQNACRIASGLAFQEITAAAILRSGLLCRGLVSLLCYGNPGVVESAADALRNIAESANSLLPDVDTEMLVNTFGAVDLDTQFNEPRRIRGGLLYSLGVKMSDYQIAPGLAILGGEIWNQLLSLLRHSNLISRAWAVFILATISQYPDGAQAIAATDILAYLPELMAGADCEVQFHTCLILRNLARYPPVALVSPPRLGVKVSPPRFGVLVVIERFTD</sequence>
<dbReference type="Proteomes" id="UP001221757">
    <property type="component" value="Unassembled WGS sequence"/>
</dbReference>
<name>A0AAD7GX86_MYCRO</name>
<dbReference type="InterPro" id="IPR011989">
    <property type="entry name" value="ARM-like"/>
</dbReference>
<dbReference type="PANTHER" id="PTHR15599">
    <property type="entry name" value="RTDR1"/>
    <property type="match status" value="1"/>
</dbReference>
<keyword evidence="3" id="KW-1185">Reference proteome</keyword>
<dbReference type="AlphaFoldDB" id="A0AAD7GX86"/>
<dbReference type="PANTHER" id="PTHR15599:SF1">
    <property type="entry name" value="RADIAL SPOKE HEAD 14 HOMOLOG"/>
    <property type="match status" value="1"/>
</dbReference>
<dbReference type="Pfam" id="PF02985">
    <property type="entry name" value="HEAT"/>
    <property type="match status" value="1"/>
</dbReference>
<keyword evidence="1" id="KW-0677">Repeat</keyword>